<protein>
    <submittedName>
        <fullName evidence="1">Uncharacterized protein</fullName>
    </submittedName>
</protein>
<dbReference type="AlphaFoldDB" id="A0A8J5UWM5"/>
<comment type="caution">
    <text evidence="1">The sequence shown here is derived from an EMBL/GenBank/DDBJ whole genome shotgun (WGS) entry which is preliminary data.</text>
</comment>
<accession>A0A8J5UWM5</accession>
<dbReference type="Proteomes" id="UP000729913">
    <property type="component" value="Unassembled WGS sequence"/>
</dbReference>
<reference evidence="1" key="1">
    <citation type="submission" date="2020-03" db="EMBL/GenBank/DDBJ databases">
        <authorList>
            <person name="Chebbi M.A."/>
            <person name="Drezen J.M."/>
        </authorList>
    </citation>
    <scope>NUCLEOTIDE SEQUENCE</scope>
    <source>
        <tissue evidence="1">Whole body</tissue>
    </source>
</reference>
<evidence type="ECO:0000313" key="2">
    <source>
        <dbReference type="Proteomes" id="UP000729913"/>
    </source>
</evidence>
<dbReference type="EMBL" id="JAAOIC020000067">
    <property type="protein sequence ID" value="KAG8034801.1"/>
    <property type="molecule type" value="Genomic_DNA"/>
</dbReference>
<proteinExistence type="predicted"/>
<keyword evidence="2" id="KW-1185">Reference proteome</keyword>
<name>A0A8J5UWM5_9HYME</name>
<gene>
    <name evidence="1" type="ORF">G9C98_007877</name>
</gene>
<sequence length="62" mass="7271">MRLWHTWRKVKLTTTSLTLSAKLKKRPRKKSTRSRSGILLTWDKIPTSLLATRVGMRRYTTG</sequence>
<organism evidence="1 2">
    <name type="scientific">Cotesia typhae</name>
    <dbReference type="NCBI Taxonomy" id="2053667"/>
    <lineage>
        <taxon>Eukaryota</taxon>
        <taxon>Metazoa</taxon>
        <taxon>Ecdysozoa</taxon>
        <taxon>Arthropoda</taxon>
        <taxon>Hexapoda</taxon>
        <taxon>Insecta</taxon>
        <taxon>Pterygota</taxon>
        <taxon>Neoptera</taxon>
        <taxon>Endopterygota</taxon>
        <taxon>Hymenoptera</taxon>
        <taxon>Apocrita</taxon>
        <taxon>Ichneumonoidea</taxon>
        <taxon>Braconidae</taxon>
        <taxon>Microgastrinae</taxon>
        <taxon>Cotesia</taxon>
    </lineage>
</organism>
<reference evidence="1" key="2">
    <citation type="submission" date="2021-04" db="EMBL/GenBank/DDBJ databases">
        <title>Genome-wide patterns of bracovirus chromosomal integration into multiple host tissues during parasitism.</title>
        <authorList>
            <person name="Chebbi M.A.C."/>
        </authorList>
    </citation>
    <scope>NUCLEOTIDE SEQUENCE</scope>
    <source>
        <tissue evidence="1">Whole body</tissue>
    </source>
</reference>
<evidence type="ECO:0000313" key="1">
    <source>
        <dbReference type="EMBL" id="KAG8034801.1"/>
    </source>
</evidence>